<evidence type="ECO:0000313" key="2">
    <source>
        <dbReference type="EMBL" id="GAA3689349.1"/>
    </source>
</evidence>
<organism evidence="2 3">
    <name type="scientific">Nonomuraea antimicrobica</name>
    <dbReference type="NCBI Taxonomy" id="561173"/>
    <lineage>
        <taxon>Bacteria</taxon>
        <taxon>Bacillati</taxon>
        <taxon>Actinomycetota</taxon>
        <taxon>Actinomycetes</taxon>
        <taxon>Streptosporangiales</taxon>
        <taxon>Streptosporangiaceae</taxon>
        <taxon>Nonomuraea</taxon>
    </lineage>
</organism>
<evidence type="ECO:0000313" key="3">
    <source>
        <dbReference type="Proteomes" id="UP001500902"/>
    </source>
</evidence>
<evidence type="ECO:0000256" key="1">
    <source>
        <dbReference type="SAM" id="Coils"/>
    </source>
</evidence>
<accession>A0ABP7CJG3</accession>
<dbReference type="EMBL" id="BAAAZP010000112">
    <property type="protein sequence ID" value="GAA3689349.1"/>
    <property type="molecule type" value="Genomic_DNA"/>
</dbReference>
<protein>
    <submittedName>
        <fullName evidence="2">Uncharacterized protein</fullName>
    </submittedName>
</protein>
<feature type="coiled-coil region" evidence="1">
    <location>
        <begin position="93"/>
        <end position="141"/>
    </location>
</feature>
<sequence length="162" mass="18554">MRRRRRAKPAGQLGEHQLRKILYATPASRWHSTARWPWTDTSYHVPSPPKVGQSRCSCTPAPRPYAHLREEFETRLAVIREAGDTPDPRDAQINRLKAEIAALKDRLAHQGQTVEELTDFRKEALSRLAAQHEEILQLRRQHDRDTGVRRLPARTTGIGPCS</sequence>
<gene>
    <name evidence="2" type="ORF">GCM10022224_063500</name>
</gene>
<name>A0ABP7CJG3_9ACTN</name>
<proteinExistence type="predicted"/>
<keyword evidence="1" id="KW-0175">Coiled coil</keyword>
<dbReference type="Proteomes" id="UP001500902">
    <property type="component" value="Unassembled WGS sequence"/>
</dbReference>
<keyword evidence="3" id="KW-1185">Reference proteome</keyword>
<comment type="caution">
    <text evidence="2">The sequence shown here is derived from an EMBL/GenBank/DDBJ whole genome shotgun (WGS) entry which is preliminary data.</text>
</comment>
<reference evidence="3" key="1">
    <citation type="journal article" date="2019" name="Int. J. Syst. Evol. Microbiol.">
        <title>The Global Catalogue of Microorganisms (GCM) 10K type strain sequencing project: providing services to taxonomists for standard genome sequencing and annotation.</title>
        <authorList>
            <consortium name="The Broad Institute Genomics Platform"/>
            <consortium name="The Broad Institute Genome Sequencing Center for Infectious Disease"/>
            <person name="Wu L."/>
            <person name="Ma J."/>
        </authorList>
    </citation>
    <scope>NUCLEOTIDE SEQUENCE [LARGE SCALE GENOMIC DNA]</scope>
    <source>
        <strain evidence="3">JCM 16904</strain>
    </source>
</reference>